<reference evidence="1" key="2">
    <citation type="journal article" date="2015" name="Fish Shellfish Immunol.">
        <title>Early steps in the European eel (Anguilla anguilla)-Vibrio vulnificus interaction in the gills: Role of the RtxA13 toxin.</title>
        <authorList>
            <person name="Callol A."/>
            <person name="Pajuelo D."/>
            <person name="Ebbesson L."/>
            <person name="Teles M."/>
            <person name="MacKenzie S."/>
            <person name="Amaro C."/>
        </authorList>
    </citation>
    <scope>NUCLEOTIDE SEQUENCE</scope>
</reference>
<name>A0A0E9R7X4_ANGAN</name>
<proteinExistence type="predicted"/>
<reference evidence="1" key="1">
    <citation type="submission" date="2014-11" db="EMBL/GenBank/DDBJ databases">
        <authorList>
            <person name="Amaro Gonzalez C."/>
        </authorList>
    </citation>
    <scope>NUCLEOTIDE SEQUENCE</scope>
</reference>
<protein>
    <submittedName>
        <fullName evidence="1">Uncharacterized protein</fullName>
    </submittedName>
</protein>
<sequence>MSQAVNSVLKDNIQKPPGYGTVLQPFYPTNAHGLEEREWPGLPQAPQFHMRTWLTSTNIMDW</sequence>
<accession>A0A0E9R7X4</accession>
<evidence type="ECO:0000313" key="1">
    <source>
        <dbReference type="EMBL" id="JAH24438.1"/>
    </source>
</evidence>
<organism evidence="1">
    <name type="scientific">Anguilla anguilla</name>
    <name type="common">European freshwater eel</name>
    <name type="synonym">Muraena anguilla</name>
    <dbReference type="NCBI Taxonomy" id="7936"/>
    <lineage>
        <taxon>Eukaryota</taxon>
        <taxon>Metazoa</taxon>
        <taxon>Chordata</taxon>
        <taxon>Craniata</taxon>
        <taxon>Vertebrata</taxon>
        <taxon>Euteleostomi</taxon>
        <taxon>Actinopterygii</taxon>
        <taxon>Neopterygii</taxon>
        <taxon>Teleostei</taxon>
        <taxon>Anguilliformes</taxon>
        <taxon>Anguillidae</taxon>
        <taxon>Anguilla</taxon>
    </lineage>
</organism>
<dbReference type="EMBL" id="GBXM01084139">
    <property type="protein sequence ID" value="JAH24438.1"/>
    <property type="molecule type" value="Transcribed_RNA"/>
</dbReference>
<dbReference type="AlphaFoldDB" id="A0A0E9R7X4"/>